<evidence type="ECO:0000256" key="3">
    <source>
        <dbReference type="ARBA" id="ARBA00022512"/>
    </source>
</evidence>
<keyword evidence="6 8" id="KW-0326">Glycosidase</keyword>
<dbReference type="AlphaFoldDB" id="A0AAD4V3D2"/>
<evidence type="ECO:0000256" key="1">
    <source>
        <dbReference type="ARBA" id="ARBA00004191"/>
    </source>
</evidence>
<dbReference type="Gene3D" id="2.160.20.10">
    <property type="entry name" value="Single-stranded right-handed beta-helix, Pectin lyase-like"/>
    <property type="match status" value="1"/>
</dbReference>
<evidence type="ECO:0000256" key="2">
    <source>
        <dbReference type="ARBA" id="ARBA00008834"/>
    </source>
</evidence>
<dbReference type="InterPro" id="IPR000743">
    <property type="entry name" value="Glyco_hydro_28"/>
</dbReference>
<name>A0AAD4V3D2_PRUDU</name>
<evidence type="ECO:0000256" key="8">
    <source>
        <dbReference type="RuleBase" id="RU361169"/>
    </source>
</evidence>
<sequence>MWSCSGYSKWFEDWARPSNGFVQGVQFLDVVMINVQNPIVIDQNYCPHNINCPAQVSGVKRDKTLENVSLTCRNQEVQSHCANAIGKIVGTVQPNSCL</sequence>
<dbReference type="EMBL" id="JAJFAZ020000007">
    <property type="protein sequence ID" value="KAI5317729.1"/>
    <property type="molecule type" value="Genomic_DNA"/>
</dbReference>
<evidence type="ECO:0008006" key="11">
    <source>
        <dbReference type="Google" id="ProtNLM"/>
    </source>
</evidence>
<evidence type="ECO:0000256" key="6">
    <source>
        <dbReference type="ARBA" id="ARBA00023295"/>
    </source>
</evidence>
<dbReference type="Proteomes" id="UP001054821">
    <property type="component" value="Chromosome 7"/>
</dbReference>
<keyword evidence="5 8" id="KW-0378">Hydrolase</keyword>
<comment type="subcellular location">
    <subcellularLocation>
        <location evidence="1">Secreted</location>
        <location evidence="1">Cell wall</location>
    </subcellularLocation>
</comment>
<dbReference type="GO" id="GO:0004650">
    <property type="term" value="F:polygalacturonase activity"/>
    <property type="evidence" value="ECO:0007669"/>
    <property type="project" value="InterPro"/>
</dbReference>
<dbReference type="SUPFAM" id="SSF51126">
    <property type="entry name" value="Pectin lyase-like"/>
    <property type="match status" value="1"/>
</dbReference>
<proteinExistence type="inferred from homology"/>
<dbReference type="PANTHER" id="PTHR31375">
    <property type="match status" value="1"/>
</dbReference>
<dbReference type="InterPro" id="IPR012334">
    <property type="entry name" value="Pectin_lyas_fold"/>
</dbReference>
<accession>A0AAD4V3D2</accession>
<comment type="similarity">
    <text evidence="2 8">Belongs to the glycosyl hydrolase 28 family.</text>
</comment>
<organism evidence="9 10">
    <name type="scientific">Prunus dulcis</name>
    <name type="common">Almond</name>
    <name type="synonym">Amygdalus dulcis</name>
    <dbReference type="NCBI Taxonomy" id="3755"/>
    <lineage>
        <taxon>Eukaryota</taxon>
        <taxon>Viridiplantae</taxon>
        <taxon>Streptophyta</taxon>
        <taxon>Embryophyta</taxon>
        <taxon>Tracheophyta</taxon>
        <taxon>Spermatophyta</taxon>
        <taxon>Magnoliopsida</taxon>
        <taxon>eudicotyledons</taxon>
        <taxon>Gunneridae</taxon>
        <taxon>Pentapetalae</taxon>
        <taxon>rosids</taxon>
        <taxon>fabids</taxon>
        <taxon>Rosales</taxon>
        <taxon>Rosaceae</taxon>
        <taxon>Amygdaloideae</taxon>
        <taxon>Amygdaleae</taxon>
        <taxon>Prunus</taxon>
    </lineage>
</organism>
<keyword evidence="3" id="KW-0134">Cell wall</keyword>
<evidence type="ECO:0000313" key="9">
    <source>
        <dbReference type="EMBL" id="KAI5317729.1"/>
    </source>
</evidence>
<dbReference type="InterPro" id="IPR011050">
    <property type="entry name" value="Pectin_lyase_fold/virulence"/>
</dbReference>
<evidence type="ECO:0000256" key="5">
    <source>
        <dbReference type="ARBA" id="ARBA00022801"/>
    </source>
</evidence>
<keyword evidence="10" id="KW-1185">Reference proteome</keyword>
<protein>
    <recommendedName>
        <fullName evidence="11">Pectin lyase-like superfamily protein</fullName>
    </recommendedName>
</protein>
<comment type="caution">
    <text evidence="9">The sequence shown here is derived from an EMBL/GenBank/DDBJ whole genome shotgun (WGS) entry which is preliminary data.</text>
</comment>
<dbReference type="GO" id="GO:0005975">
    <property type="term" value="P:carbohydrate metabolic process"/>
    <property type="evidence" value="ECO:0007669"/>
    <property type="project" value="InterPro"/>
</dbReference>
<dbReference type="GO" id="GO:0071555">
    <property type="term" value="P:cell wall organization"/>
    <property type="evidence" value="ECO:0007669"/>
    <property type="project" value="UniProtKB-KW"/>
</dbReference>
<gene>
    <name evidence="9" type="ORF">L3X38_037436</name>
</gene>
<reference evidence="9 10" key="1">
    <citation type="journal article" date="2022" name="G3 (Bethesda)">
        <title>Whole-genome sequence and methylome profiling of the almond [Prunus dulcis (Mill.) D.A. Webb] cultivar 'Nonpareil'.</title>
        <authorList>
            <person name="D'Amico-Willman K.M."/>
            <person name="Ouma W.Z."/>
            <person name="Meulia T."/>
            <person name="Sideli G.M."/>
            <person name="Gradziel T.M."/>
            <person name="Fresnedo-Ramirez J."/>
        </authorList>
    </citation>
    <scope>NUCLEOTIDE SEQUENCE [LARGE SCALE GENOMIC DNA]</scope>
    <source>
        <strain evidence="9">Clone GOH B32 T37-40</strain>
    </source>
</reference>
<evidence type="ECO:0000313" key="10">
    <source>
        <dbReference type="Proteomes" id="UP001054821"/>
    </source>
</evidence>
<keyword evidence="7" id="KW-0961">Cell wall biogenesis/degradation</keyword>
<evidence type="ECO:0000256" key="4">
    <source>
        <dbReference type="ARBA" id="ARBA00022525"/>
    </source>
</evidence>
<keyword evidence="4" id="KW-0964">Secreted</keyword>
<evidence type="ECO:0000256" key="7">
    <source>
        <dbReference type="ARBA" id="ARBA00023316"/>
    </source>
</evidence>
<dbReference type="Pfam" id="PF00295">
    <property type="entry name" value="Glyco_hydro_28"/>
    <property type="match status" value="1"/>
</dbReference>